<evidence type="ECO:0000313" key="3">
    <source>
        <dbReference type="Proteomes" id="UP000323506"/>
    </source>
</evidence>
<sequence>MIVIVIVALSSIMLELLVAMEEIVVGGGVNDCGDVEVEFQLRRGDGSVVTATNLNNVFFKFEIN</sequence>
<proteinExistence type="predicted"/>
<name>A0A5D2A315_GOSDA</name>
<feature type="chain" id="PRO_5023101193" evidence="1">
    <location>
        <begin position="20"/>
        <end position="64"/>
    </location>
</feature>
<keyword evidence="1" id="KW-0732">Signal</keyword>
<evidence type="ECO:0000313" key="2">
    <source>
        <dbReference type="EMBL" id="TYG38286.1"/>
    </source>
</evidence>
<dbReference type="EMBL" id="CM017713">
    <property type="protein sequence ID" value="TYG38286.1"/>
    <property type="molecule type" value="Genomic_DNA"/>
</dbReference>
<protein>
    <submittedName>
        <fullName evidence="2">Uncharacterized protein</fullName>
    </submittedName>
</protein>
<keyword evidence="3" id="KW-1185">Reference proteome</keyword>
<dbReference type="AlphaFoldDB" id="A0A5D2A315"/>
<organism evidence="2 3">
    <name type="scientific">Gossypium darwinii</name>
    <name type="common">Darwin's cotton</name>
    <name type="synonym">Gossypium barbadense var. darwinii</name>
    <dbReference type="NCBI Taxonomy" id="34276"/>
    <lineage>
        <taxon>Eukaryota</taxon>
        <taxon>Viridiplantae</taxon>
        <taxon>Streptophyta</taxon>
        <taxon>Embryophyta</taxon>
        <taxon>Tracheophyta</taxon>
        <taxon>Spermatophyta</taxon>
        <taxon>Magnoliopsida</taxon>
        <taxon>eudicotyledons</taxon>
        <taxon>Gunneridae</taxon>
        <taxon>Pentapetalae</taxon>
        <taxon>rosids</taxon>
        <taxon>malvids</taxon>
        <taxon>Malvales</taxon>
        <taxon>Malvaceae</taxon>
        <taxon>Malvoideae</taxon>
        <taxon>Gossypium</taxon>
    </lineage>
</organism>
<accession>A0A5D2A315</accession>
<dbReference type="Proteomes" id="UP000323506">
    <property type="component" value="Chromosome D13"/>
</dbReference>
<gene>
    <name evidence="2" type="ORF">ES288_D13G209700v1</name>
</gene>
<evidence type="ECO:0000256" key="1">
    <source>
        <dbReference type="SAM" id="SignalP"/>
    </source>
</evidence>
<feature type="signal peptide" evidence="1">
    <location>
        <begin position="1"/>
        <end position="19"/>
    </location>
</feature>
<reference evidence="2 3" key="1">
    <citation type="submission" date="2019-06" db="EMBL/GenBank/DDBJ databases">
        <title>WGS assembly of Gossypium darwinii.</title>
        <authorList>
            <person name="Chen Z.J."/>
            <person name="Sreedasyam A."/>
            <person name="Ando A."/>
            <person name="Song Q."/>
            <person name="De L."/>
            <person name="Hulse-Kemp A."/>
            <person name="Ding M."/>
            <person name="Ye W."/>
            <person name="Kirkbride R."/>
            <person name="Jenkins J."/>
            <person name="Plott C."/>
            <person name="Lovell J."/>
            <person name="Lin Y.-M."/>
            <person name="Vaughn R."/>
            <person name="Liu B."/>
            <person name="Li W."/>
            <person name="Simpson S."/>
            <person name="Scheffler B."/>
            <person name="Saski C."/>
            <person name="Grover C."/>
            <person name="Hu G."/>
            <person name="Conover J."/>
            <person name="Carlson J."/>
            <person name="Shu S."/>
            <person name="Boston L."/>
            <person name="Williams M."/>
            <person name="Peterson D."/>
            <person name="Mcgee K."/>
            <person name="Jones D."/>
            <person name="Wendel J."/>
            <person name="Stelly D."/>
            <person name="Grimwood J."/>
            <person name="Schmutz J."/>
        </authorList>
    </citation>
    <scope>NUCLEOTIDE SEQUENCE [LARGE SCALE GENOMIC DNA]</scope>
    <source>
        <strain evidence="2">1808015.09</strain>
    </source>
</reference>